<gene>
    <name evidence="2" type="ORF">J2S42_000564</name>
</gene>
<keyword evidence="3" id="KW-1185">Reference proteome</keyword>
<dbReference type="EMBL" id="JAUSUZ010000001">
    <property type="protein sequence ID" value="MDQ0363895.1"/>
    <property type="molecule type" value="Genomic_DNA"/>
</dbReference>
<dbReference type="GO" id="GO:0004315">
    <property type="term" value="F:3-oxoacyl-[acyl-carrier-protein] synthase activity"/>
    <property type="evidence" value="ECO:0007669"/>
    <property type="project" value="UniProtKB-EC"/>
</dbReference>
<dbReference type="InterPro" id="IPR014030">
    <property type="entry name" value="Ketoacyl_synth_N"/>
</dbReference>
<name>A0AAE3VVS9_9ACTN</name>
<dbReference type="Gene3D" id="3.40.47.10">
    <property type="match status" value="1"/>
</dbReference>
<dbReference type="SUPFAM" id="SSF53901">
    <property type="entry name" value="Thiolase-like"/>
    <property type="match status" value="1"/>
</dbReference>
<evidence type="ECO:0000313" key="3">
    <source>
        <dbReference type="Proteomes" id="UP001240236"/>
    </source>
</evidence>
<keyword evidence="2" id="KW-0012">Acyltransferase</keyword>
<accession>A0AAE3VVS9</accession>
<dbReference type="Pfam" id="PF00109">
    <property type="entry name" value="ketoacyl-synt"/>
    <property type="match status" value="1"/>
</dbReference>
<comment type="caution">
    <text evidence="2">The sequence shown here is derived from an EMBL/GenBank/DDBJ whole genome shotgun (WGS) entry which is preliminary data.</text>
</comment>
<organism evidence="2 3">
    <name type="scientific">Catenuloplanes indicus</name>
    <dbReference type="NCBI Taxonomy" id="137267"/>
    <lineage>
        <taxon>Bacteria</taxon>
        <taxon>Bacillati</taxon>
        <taxon>Actinomycetota</taxon>
        <taxon>Actinomycetes</taxon>
        <taxon>Micromonosporales</taxon>
        <taxon>Micromonosporaceae</taxon>
        <taxon>Catenuloplanes</taxon>
    </lineage>
</organism>
<proteinExistence type="predicted"/>
<dbReference type="InterPro" id="IPR016039">
    <property type="entry name" value="Thiolase-like"/>
</dbReference>
<protein>
    <submittedName>
        <fullName evidence="2">3-oxoacyl-[acyl-carrier-protein] synthase II</fullName>
        <ecNumber evidence="2">2.3.1.179</ecNumber>
    </submittedName>
</protein>
<sequence>MTVPRSPELAVTGLGVALPWTADPAEAAPPPAGPPPADWFDTAALLGPRGYRYLPDSGRYLLLATRRAVAGRGGLDEVPGEDRGLALATNAGLTATLDAMDDAVVSGSAAGLSPATAPFFAVNVLANRPATEQRTHGFALTFTSPLVAGLEALATGARALAAGRCTVLLAGAVEQPPPGTGPAAPELGAVALLLEPATAPAGPGRTRCRSRTLFVPPDPATVRELVTAAIDDVTGGARPPAYVIVDDSPVGEAVVAAVVAAVGGGTPVSVVPAGAGCLSPMLTLTRLAATGAGDHLVVAATAAGNVAVAALTAAPSRGGTP</sequence>
<dbReference type="RefSeq" id="WP_307234873.1">
    <property type="nucleotide sequence ID" value="NZ_JAUSUZ010000001.1"/>
</dbReference>
<keyword evidence="2" id="KW-0808">Transferase</keyword>
<dbReference type="Proteomes" id="UP001240236">
    <property type="component" value="Unassembled WGS sequence"/>
</dbReference>
<dbReference type="EC" id="2.3.1.179" evidence="2"/>
<feature type="domain" description="Beta-ketoacyl synthase-like N-terminal" evidence="1">
    <location>
        <begin position="56"/>
        <end position="174"/>
    </location>
</feature>
<evidence type="ECO:0000259" key="1">
    <source>
        <dbReference type="Pfam" id="PF00109"/>
    </source>
</evidence>
<evidence type="ECO:0000313" key="2">
    <source>
        <dbReference type="EMBL" id="MDQ0363895.1"/>
    </source>
</evidence>
<reference evidence="2 3" key="1">
    <citation type="submission" date="2023-07" db="EMBL/GenBank/DDBJ databases">
        <title>Sequencing the genomes of 1000 actinobacteria strains.</title>
        <authorList>
            <person name="Klenk H.-P."/>
        </authorList>
    </citation>
    <scope>NUCLEOTIDE SEQUENCE [LARGE SCALE GENOMIC DNA]</scope>
    <source>
        <strain evidence="2 3">DSM 44709</strain>
    </source>
</reference>
<dbReference type="AlphaFoldDB" id="A0AAE3VVS9"/>